<sequence>MNRLRSLAWTALMTNSMIAMSYDTSVFSPGIFEVDLISPRNETYTPSALLPIVFALQNPTLVQALEFFIIWELWEGNNHTSPGSVTNGALEPALSNLTSSDPLFVTRFIDTTPYPVGFWTFAWSLVVSNCTHKGGYEGEDIATNGAIVFTISQSGQAPNLTSSENCGSMDAYAYNVTSDGDACAILGPSPTTNPCAATVNPSAASSIMAAATAFACDPLETSIYPNVTCPTSTAKSSNSARQCRMAAASTWLTLLTMMTALIHFG</sequence>
<proteinExistence type="predicted"/>
<name>A0A317VSK1_9EURO</name>
<dbReference type="OrthoDB" id="4490227at2759"/>
<organism evidence="2 3">
    <name type="scientific">Aspergillus sclerotioniger CBS 115572</name>
    <dbReference type="NCBI Taxonomy" id="1450535"/>
    <lineage>
        <taxon>Eukaryota</taxon>
        <taxon>Fungi</taxon>
        <taxon>Dikarya</taxon>
        <taxon>Ascomycota</taxon>
        <taxon>Pezizomycotina</taxon>
        <taxon>Eurotiomycetes</taxon>
        <taxon>Eurotiomycetidae</taxon>
        <taxon>Eurotiales</taxon>
        <taxon>Aspergillaceae</taxon>
        <taxon>Aspergillus</taxon>
        <taxon>Aspergillus subgen. Circumdati</taxon>
    </lineage>
</organism>
<comment type="caution">
    <text evidence="2">The sequence shown here is derived from an EMBL/GenBank/DDBJ whole genome shotgun (WGS) entry which is preliminary data.</text>
</comment>
<keyword evidence="3" id="KW-1185">Reference proteome</keyword>
<dbReference type="AlphaFoldDB" id="A0A317VSK1"/>
<dbReference type="RefSeq" id="XP_025464004.1">
    <property type="nucleotide sequence ID" value="XM_025612488.1"/>
</dbReference>
<dbReference type="Proteomes" id="UP000246702">
    <property type="component" value="Unassembled WGS sequence"/>
</dbReference>
<dbReference type="EMBL" id="MSFK01000028">
    <property type="protein sequence ID" value="PWY76007.1"/>
    <property type="molecule type" value="Genomic_DNA"/>
</dbReference>
<dbReference type="GeneID" id="37114631"/>
<gene>
    <name evidence="2" type="ORF">BO94DRAFT_538435</name>
</gene>
<dbReference type="Pfam" id="PF23584">
    <property type="entry name" value="DUF7136"/>
    <property type="match status" value="1"/>
</dbReference>
<protein>
    <recommendedName>
        <fullName evidence="1">DUF7136 domain-containing protein</fullName>
    </recommendedName>
</protein>
<dbReference type="InterPro" id="IPR055560">
    <property type="entry name" value="DUF7136"/>
</dbReference>
<evidence type="ECO:0000259" key="1">
    <source>
        <dbReference type="Pfam" id="PF23584"/>
    </source>
</evidence>
<reference evidence="2 3" key="1">
    <citation type="submission" date="2016-12" db="EMBL/GenBank/DDBJ databases">
        <title>The genomes of Aspergillus section Nigri reveals drivers in fungal speciation.</title>
        <authorList>
            <consortium name="DOE Joint Genome Institute"/>
            <person name="Vesth T.C."/>
            <person name="Nybo J."/>
            <person name="Theobald S."/>
            <person name="Brandl J."/>
            <person name="Frisvad J.C."/>
            <person name="Nielsen K.F."/>
            <person name="Lyhne E.K."/>
            <person name="Kogle M.E."/>
            <person name="Kuo A."/>
            <person name="Riley R."/>
            <person name="Clum A."/>
            <person name="Nolan M."/>
            <person name="Lipzen A."/>
            <person name="Salamov A."/>
            <person name="Henrissat B."/>
            <person name="Wiebenga A."/>
            <person name="De Vries R.P."/>
            <person name="Grigoriev I.V."/>
            <person name="Mortensen U.H."/>
            <person name="Andersen M.R."/>
            <person name="Baker S.E."/>
        </authorList>
    </citation>
    <scope>NUCLEOTIDE SEQUENCE [LARGE SCALE GENOMIC DNA]</scope>
    <source>
        <strain evidence="2 3">CBS 115572</strain>
    </source>
</reference>
<accession>A0A317VSK1</accession>
<evidence type="ECO:0000313" key="3">
    <source>
        <dbReference type="Proteomes" id="UP000246702"/>
    </source>
</evidence>
<evidence type="ECO:0000313" key="2">
    <source>
        <dbReference type="EMBL" id="PWY76007.1"/>
    </source>
</evidence>
<feature type="domain" description="DUF7136" evidence="1">
    <location>
        <begin position="28"/>
        <end position="229"/>
    </location>
</feature>